<dbReference type="GeneID" id="15805565"/>
<dbReference type="EMBL" id="CP001670">
    <property type="protein sequence ID" value="AFZ80779.1"/>
    <property type="molecule type" value="Genomic_DNA"/>
</dbReference>
<feature type="region of interest" description="Disordered" evidence="1">
    <location>
        <begin position="447"/>
        <end position="495"/>
    </location>
</feature>
<dbReference type="RefSeq" id="XP_004830445.1">
    <property type="nucleotide sequence ID" value="XM_004830388.1"/>
</dbReference>
<feature type="region of interest" description="Disordered" evidence="1">
    <location>
        <begin position="552"/>
        <end position="649"/>
    </location>
</feature>
<dbReference type="KEGG" id="beq:BEWA_001860"/>
<dbReference type="eggNOG" id="KOG1366">
    <property type="taxonomic scope" value="Eukaryota"/>
</dbReference>
<protein>
    <submittedName>
        <fullName evidence="2">Uncharacterized protein</fullName>
    </submittedName>
</protein>
<sequence length="722" mass="79960">MGKEYLSLDIRKKCGDEKPCDCTKIGNITASKKASDPKAIGFIALVHESLTPFTISKNLDNVENLEDGPIYGVTKASVYYWEKDDGFQNPLLLAIIKNNNENQQYYFIKYDRYEHETQGDAGIWRHGPSVSSLQERLDDRNCVRNKVIPLDLERPDKHLNFTSHRLIGVRIKSTSTPQTLPGTNYTVKNYGINNGTKISRVIYNGVVTKGIDFKNQKIYTLRLFYSPANHKKPLLIEVWKENGDFEYYTTKGDNTWTSFGDFNRRLEGEPLEQKLDELTCEYYNAVTINLSFTNSTRHANNDVNNTYCCSGSHGSKRIYVTKREIKVNSELKTSYYEHSITGGFCLAHIYYNNGGRKNVKPFGLTFPIYVNSVHTIYYPSSPILIYVEGKGQNKWYQRKSLTSHVWENVPDNLKGLKPEDIQNTNCLKWNKLVEVLRSAGCNDYEECKDPPAKASPQQPTTGTSDLNGDANPHSGYSQPGVGGAGSAGGHTLSSMSGSEAAKVGASGAGALPYIVETYTAKNSYGQDVIFTKYSDETVSGVLSLDQGTLEEVQEGLPPGDRGSPEPTEKPQAKEDKEIPKPVPDADLDTNPLQYPDGKPPQEPQEKATEQRQNIGTESHESYQKPVVTSDQSSNTQDIHSEDTTSESETAALVETGLTVTVATLGIGSAFGISSGTLAGAGGLTGFGWWVFKRSRGDPWVIVWTIFCSSVVCCEDHTLLHAI</sequence>
<evidence type="ECO:0000313" key="3">
    <source>
        <dbReference type="Proteomes" id="UP000031512"/>
    </source>
</evidence>
<organism evidence="2 3">
    <name type="scientific">Theileria equi strain WA</name>
    <dbReference type="NCBI Taxonomy" id="1537102"/>
    <lineage>
        <taxon>Eukaryota</taxon>
        <taxon>Sar</taxon>
        <taxon>Alveolata</taxon>
        <taxon>Apicomplexa</taxon>
        <taxon>Aconoidasida</taxon>
        <taxon>Piroplasmida</taxon>
        <taxon>Theileriidae</taxon>
        <taxon>Theileria</taxon>
    </lineage>
</organism>
<dbReference type="Proteomes" id="UP000031512">
    <property type="component" value="Chromosome 3"/>
</dbReference>
<reference evidence="2 3" key="1">
    <citation type="journal article" date="2012" name="BMC Genomics">
        <title>Comparative genomic analysis and phylogenetic position of Theileria equi.</title>
        <authorList>
            <person name="Kappmeyer L.S."/>
            <person name="Thiagarajan M."/>
            <person name="Herndon D.R."/>
            <person name="Ramsay J.D."/>
            <person name="Caler E."/>
            <person name="Djikeng A."/>
            <person name="Gillespie J.J."/>
            <person name="Lau A.O."/>
            <person name="Roalson E.H."/>
            <person name="Silva J.C."/>
            <person name="Silva M.G."/>
            <person name="Suarez C.E."/>
            <person name="Ueti M.W."/>
            <person name="Nene V.M."/>
            <person name="Mealey R.H."/>
            <person name="Knowles D.P."/>
            <person name="Brayton K.A."/>
        </authorList>
    </citation>
    <scope>NUCLEOTIDE SEQUENCE [LARGE SCALE GENOMIC DNA]</scope>
    <source>
        <strain evidence="2 3">WA</strain>
    </source>
</reference>
<dbReference type="VEuPathDB" id="PiroplasmaDB:BEWA_001860"/>
<feature type="compositionally biased region" description="Polar residues" evidence="1">
    <location>
        <begin position="455"/>
        <end position="466"/>
    </location>
</feature>
<accession>L0B0W4</accession>
<name>L0B0W4_THEEQ</name>
<evidence type="ECO:0000313" key="2">
    <source>
        <dbReference type="EMBL" id="AFZ80779.1"/>
    </source>
</evidence>
<gene>
    <name evidence="2" type="ORF">BEWA_001860</name>
</gene>
<feature type="compositionally biased region" description="Basic and acidic residues" evidence="1">
    <location>
        <begin position="562"/>
        <end position="579"/>
    </location>
</feature>
<dbReference type="STRING" id="1537102.L0B0W4"/>
<evidence type="ECO:0000256" key="1">
    <source>
        <dbReference type="SAM" id="MobiDB-lite"/>
    </source>
</evidence>
<proteinExistence type="predicted"/>
<dbReference type="AlphaFoldDB" id="L0B0W4"/>
<feature type="compositionally biased region" description="Polar residues" evidence="1">
    <location>
        <begin position="626"/>
        <end position="637"/>
    </location>
</feature>
<keyword evidence="3" id="KW-1185">Reference proteome</keyword>